<dbReference type="Pfam" id="PF07584">
    <property type="entry name" value="BatA"/>
    <property type="match status" value="1"/>
</dbReference>
<feature type="domain" description="DUF4159" evidence="4">
    <location>
        <begin position="707"/>
        <end position="925"/>
    </location>
</feature>
<dbReference type="EMBL" id="JACDXX010000012">
    <property type="protein sequence ID" value="MCB5411013.1"/>
    <property type="molecule type" value="Genomic_DNA"/>
</dbReference>
<dbReference type="InterPro" id="IPR024163">
    <property type="entry name" value="Aerotolerance_reg_N"/>
</dbReference>
<evidence type="ECO:0000256" key="1">
    <source>
        <dbReference type="SAM" id="MobiDB-lite"/>
    </source>
</evidence>
<accession>A0ABS8CP92</accession>
<comment type="caution">
    <text evidence="5">The sequence shown here is derived from an EMBL/GenBank/DDBJ whole genome shotgun (WGS) entry which is preliminary data.</text>
</comment>
<dbReference type="Proteomes" id="UP001198571">
    <property type="component" value="Unassembled WGS sequence"/>
</dbReference>
<keyword evidence="6" id="KW-1185">Reference proteome</keyword>
<dbReference type="PANTHER" id="PTHR37464:SF1">
    <property type="entry name" value="BLL2463 PROTEIN"/>
    <property type="match status" value="1"/>
</dbReference>
<feature type="domain" description="Aerotolerance regulator N-terminal" evidence="3">
    <location>
        <begin position="7"/>
        <end position="81"/>
    </location>
</feature>
<evidence type="ECO:0000259" key="4">
    <source>
        <dbReference type="Pfam" id="PF13709"/>
    </source>
</evidence>
<dbReference type="InterPro" id="IPR029062">
    <property type="entry name" value="Class_I_gatase-like"/>
</dbReference>
<gene>
    <name evidence="5" type="ORF">H0485_13520</name>
</gene>
<feature type="transmembrane region" description="Helical" evidence="2">
    <location>
        <begin position="61"/>
        <end position="83"/>
    </location>
</feature>
<dbReference type="RefSeq" id="WP_226936410.1">
    <property type="nucleotide sequence ID" value="NZ_JACDXX010000012.1"/>
</dbReference>
<dbReference type="Gene3D" id="3.40.50.12140">
    <property type="entry name" value="Domain of unknown function DUF4159"/>
    <property type="match status" value="1"/>
</dbReference>
<keyword evidence="2" id="KW-0472">Membrane</keyword>
<evidence type="ECO:0000256" key="2">
    <source>
        <dbReference type="SAM" id="Phobius"/>
    </source>
</evidence>
<dbReference type="SUPFAM" id="SSF52317">
    <property type="entry name" value="Class I glutamine amidotransferase-like"/>
    <property type="match status" value="1"/>
</dbReference>
<organism evidence="5 6">
    <name type="scientific">Pseudogemmobacter faecipullorum</name>
    <dbReference type="NCBI Taxonomy" id="2755041"/>
    <lineage>
        <taxon>Bacteria</taxon>
        <taxon>Pseudomonadati</taxon>
        <taxon>Pseudomonadota</taxon>
        <taxon>Alphaproteobacteria</taxon>
        <taxon>Rhodobacterales</taxon>
        <taxon>Paracoccaceae</taxon>
        <taxon>Pseudogemmobacter</taxon>
    </lineage>
</organism>
<dbReference type="NCBIfam" id="TIGR02226">
    <property type="entry name" value="two_anch"/>
    <property type="match status" value="1"/>
</dbReference>
<dbReference type="CDD" id="cd03143">
    <property type="entry name" value="A4_beta-galactosidase_middle_domain"/>
    <property type="match status" value="1"/>
</dbReference>
<protein>
    <submittedName>
        <fullName evidence="5">DUF4159 domain-containing protein</fullName>
    </submittedName>
</protein>
<evidence type="ECO:0000313" key="5">
    <source>
        <dbReference type="EMBL" id="MCB5411013.1"/>
    </source>
</evidence>
<keyword evidence="2" id="KW-0812">Transmembrane</keyword>
<dbReference type="Gene3D" id="3.40.50.880">
    <property type="match status" value="1"/>
</dbReference>
<evidence type="ECO:0000259" key="3">
    <source>
        <dbReference type="Pfam" id="PF07584"/>
    </source>
</evidence>
<sequence length="945" mass="100566">MVMFGPIGFLTPWLLWGLIALPVLWFLLRAVPPAPLRKRFPGVVLLLGLQDEDAETDKTPWWLLLLRMAAIAALILGFAGPVLHPEPKPAGSGPLLIVLDGGWAEAGDWTRRIERAGQVLDEAGRDGRIVAVIRLTDLPEAISFRSAAAWTGRLSAMEPAAYAPQGAEAWVPMLPAGDFDTLWLSDGLAHEGRDRLAGVFSARGHLTVIEGGAALYALHPVRFGEGAVIVAASRLQSGAAAQIEVIGRGPDPAGIERELARIRLDFAPGQSRAEAETDLPPELRNRLTRFEIAGLRSAGAVTLTDDSLKRRKVALISPGAQAEGLQLLSPLHYLRQALAPVADLIEAPLSTALPASPDVVILADVARLTATEQEALEVWVEKGGLLLRFAGPRLAGSDLSRFEEDPLMPVRLRAGGRSLGGALSWGDAKKLAPFPEGSPFFGLAIPDDVQIAEQVLAQPDPTLAGRTIAALDDGTPLVTRKILGEGQVVLIHVTANAEWSTLPLSGLFMQMLERLAISTRPSLPEARDLAGQLWVPEMMLNAWGEERDAGEVAGVPGEDLAKAMLEGPGPAWPPGLYAGQERRVALNVIAAETRLEPALWPPGVVPEGLAALPEHSLKGGFLSAGLLALLADILASLWLAGRLSGWRRGTAALLILAFLPFAAPEARAQESPASPALRGDSNPAGALPEGPQPGDDFAIEATYGVALAYVKTGDPQIDELSEAGLAGLGDRLWQRTSIEPQPPIGVDPESDELAFFPFLYWPVTADAPTPSDAAYAKLNQFLRTGGMILFDTRDAGVAGYGAATGEGQALQRIAAGLDIPALERIPEDHVLTRTFYLLQNFPGRFSEGTIWVEAAPEDADQEEGAPFRNLNDGVTPVVIGGNDWAAAWATDANGIPLLPVGRGAAGEQQREIAWRFGINLIMHVLTGNYKSDQVHVPALLERLGQ</sequence>
<feature type="region of interest" description="Disordered" evidence="1">
    <location>
        <begin position="670"/>
        <end position="693"/>
    </location>
</feature>
<reference evidence="5 6" key="1">
    <citation type="submission" date="2020-07" db="EMBL/GenBank/DDBJ databases">
        <title>Pseudogemmobacter sp. nov., isolated from poultry manure in Taiwan.</title>
        <authorList>
            <person name="Lin S.-Y."/>
            <person name="Tang Y.-S."/>
            <person name="Young C.-C."/>
        </authorList>
    </citation>
    <scope>NUCLEOTIDE SEQUENCE [LARGE SCALE GENOMIC DNA]</scope>
    <source>
        <strain evidence="5 6">CC-YST710</strain>
    </source>
</reference>
<dbReference type="PANTHER" id="PTHR37464">
    <property type="entry name" value="BLL2463 PROTEIN"/>
    <property type="match status" value="1"/>
</dbReference>
<proteinExistence type="predicted"/>
<feature type="transmembrane region" description="Helical" evidence="2">
    <location>
        <begin position="7"/>
        <end position="28"/>
    </location>
</feature>
<evidence type="ECO:0000313" key="6">
    <source>
        <dbReference type="Proteomes" id="UP001198571"/>
    </source>
</evidence>
<dbReference type="InterPro" id="IPR011933">
    <property type="entry name" value="Double_TM_dom"/>
</dbReference>
<name>A0ABS8CP92_9RHOB</name>
<keyword evidence="2" id="KW-1133">Transmembrane helix</keyword>
<dbReference type="Pfam" id="PF13709">
    <property type="entry name" value="DUF4159"/>
    <property type="match status" value="1"/>
</dbReference>
<dbReference type="InterPro" id="IPR025297">
    <property type="entry name" value="DUF4159"/>
</dbReference>